<comment type="caution">
    <text evidence="1">The sequence shown here is derived from an EMBL/GenBank/DDBJ whole genome shotgun (WGS) entry which is preliminary data.</text>
</comment>
<gene>
    <name evidence="1" type="ORF">SNEC2469_LOCUS27383</name>
</gene>
<dbReference type="Proteomes" id="UP000601435">
    <property type="component" value="Unassembled WGS sequence"/>
</dbReference>
<sequence length="137" mass="15321">MKVDCSLKSELFRMMLKETAARMAKFEQAPDSIAAAEKASWVTTQPMTWLYQKWDPDAHLLILDPSRQGIAHQEVKALLESMSEALKQDPAALNQFTPKRKLVETMSGASVAFKVTVGFRSTQCQILYDAFPKLAGL</sequence>
<organism evidence="1 2">
    <name type="scientific">Symbiodinium necroappetens</name>
    <dbReference type="NCBI Taxonomy" id="1628268"/>
    <lineage>
        <taxon>Eukaryota</taxon>
        <taxon>Sar</taxon>
        <taxon>Alveolata</taxon>
        <taxon>Dinophyceae</taxon>
        <taxon>Suessiales</taxon>
        <taxon>Symbiodiniaceae</taxon>
        <taxon>Symbiodinium</taxon>
    </lineage>
</organism>
<evidence type="ECO:0000313" key="2">
    <source>
        <dbReference type="Proteomes" id="UP000601435"/>
    </source>
</evidence>
<accession>A0A813ADW2</accession>
<keyword evidence="2" id="KW-1185">Reference proteome</keyword>
<protein>
    <submittedName>
        <fullName evidence="1">Uncharacterized protein</fullName>
    </submittedName>
</protein>
<dbReference type="EMBL" id="CAJNJA010057556">
    <property type="protein sequence ID" value="CAE7862646.1"/>
    <property type="molecule type" value="Genomic_DNA"/>
</dbReference>
<dbReference type="OrthoDB" id="447429at2759"/>
<reference evidence="1" key="1">
    <citation type="submission" date="2021-02" db="EMBL/GenBank/DDBJ databases">
        <authorList>
            <person name="Dougan E. K."/>
            <person name="Rhodes N."/>
            <person name="Thang M."/>
            <person name="Chan C."/>
        </authorList>
    </citation>
    <scope>NUCLEOTIDE SEQUENCE</scope>
</reference>
<proteinExistence type="predicted"/>
<evidence type="ECO:0000313" key="1">
    <source>
        <dbReference type="EMBL" id="CAE7862646.1"/>
    </source>
</evidence>
<dbReference type="AlphaFoldDB" id="A0A813ADW2"/>
<name>A0A813ADW2_9DINO</name>